<gene>
    <name evidence="1" type="ordered locus">Caci_2928</name>
</gene>
<keyword evidence="2" id="KW-1185">Reference proteome</keyword>
<dbReference type="InParanoid" id="C7Q2U5"/>
<protein>
    <submittedName>
        <fullName evidence="1">Uncharacterized protein</fullName>
    </submittedName>
</protein>
<proteinExistence type="predicted"/>
<dbReference type="OrthoDB" id="4333052at2"/>
<reference evidence="1 2" key="1">
    <citation type="journal article" date="2009" name="Stand. Genomic Sci.">
        <title>Complete genome sequence of Catenulispora acidiphila type strain (ID 139908).</title>
        <authorList>
            <person name="Copeland A."/>
            <person name="Lapidus A."/>
            <person name="Glavina Del Rio T."/>
            <person name="Nolan M."/>
            <person name="Lucas S."/>
            <person name="Chen F."/>
            <person name="Tice H."/>
            <person name="Cheng J.F."/>
            <person name="Bruce D."/>
            <person name="Goodwin L."/>
            <person name="Pitluck S."/>
            <person name="Mikhailova N."/>
            <person name="Pati A."/>
            <person name="Ivanova N."/>
            <person name="Mavromatis K."/>
            <person name="Chen A."/>
            <person name="Palaniappan K."/>
            <person name="Chain P."/>
            <person name="Land M."/>
            <person name="Hauser L."/>
            <person name="Chang Y.J."/>
            <person name="Jeffries C.D."/>
            <person name="Chertkov O."/>
            <person name="Brettin T."/>
            <person name="Detter J.C."/>
            <person name="Han C."/>
            <person name="Ali Z."/>
            <person name="Tindall B.J."/>
            <person name="Goker M."/>
            <person name="Bristow J."/>
            <person name="Eisen J.A."/>
            <person name="Markowitz V."/>
            <person name="Hugenholtz P."/>
            <person name="Kyrpides N.C."/>
            <person name="Klenk H.P."/>
        </authorList>
    </citation>
    <scope>NUCLEOTIDE SEQUENCE [LARGE SCALE GENOMIC DNA]</scope>
    <source>
        <strain evidence="2">DSM 44928 / JCM 14897 / NBRC 102108 / NRRL B-24433 / ID139908</strain>
    </source>
</reference>
<dbReference type="AlphaFoldDB" id="C7Q2U5"/>
<name>C7Q2U5_CATAD</name>
<evidence type="ECO:0000313" key="1">
    <source>
        <dbReference type="EMBL" id="ACU71837.1"/>
    </source>
</evidence>
<organism evidence="1 2">
    <name type="scientific">Catenulispora acidiphila (strain DSM 44928 / JCM 14897 / NBRC 102108 / NRRL B-24433 / ID139908)</name>
    <dbReference type="NCBI Taxonomy" id="479433"/>
    <lineage>
        <taxon>Bacteria</taxon>
        <taxon>Bacillati</taxon>
        <taxon>Actinomycetota</taxon>
        <taxon>Actinomycetes</taxon>
        <taxon>Catenulisporales</taxon>
        <taxon>Catenulisporaceae</taxon>
        <taxon>Catenulispora</taxon>
    </lineage>
</organism>
<dbReference type="EMBL" id="CP001700">
    <property type="protein sequence ID" value="ACU71837.1"/>
    <property type="molecule type" value="Genomic_DNA"/>
</dbReference>
<accession>C7Q2U5</accession>
<dbReference type="Proteomes" id="UP000000851">
    <property type="component" value="Chromosome"/>
</dbReference>
<dbReference type="KEGG" id="cai:Caci_2928"/>
<sequence>MTDTPTEPYALSDKGLEEIRRRVTGTCSCCGENVHDFDTADVLELLDDVDRLRSDAYAEAVEKYATDMAERARIRSMEIRGGTFNLSLEDAQEMCAAYVATARTMLGDAENYSETRVDFPKEKCELEVKLAGELDQYVLTAQRAGKLTPHEARVKAEEEAEQLREQGKYLLTGVEVVLLDHASELSDPAADPNLTELAVRYLTEAGDGADAGIRSAVEREVGNG</sequence>
<dbReference type="STRING" id="479433.Caci_2928"/>
<dbReference type="RefSeq" id="WP_012787130.1">
    <property type="nucleotide sequence ID" value="NC_013131.1"/>
</dbReference>
<dbReference type="eggNOG" id="ENOG502ZWCR">
    <property type="taxonomic scope" value="Bacteria"/>
</dbReference>
<dbReference type="HOGENOM" id="CLU_1233202_0_0_11"/>
<evidence type="ECO:0000313" key="2">
    <source>
        <dbReference type="Proteomes" id="UP000000851"/>
    </source>
</evidence>